<accession>A0ACC3ZDE9</accession>
<reference evidence="1 2" key="1">
    <citation type="journal article" date="2020" name="Phytopathology">
        <title>Genome Sequence Resources of Colletotrichum truncatum, C. plurivorum, C. musicola, and C. sojae: Four Species Pathogenic to Soybean (Glycine max).</title>
        <authorList>
            <person name="Rogerio F."/>
            <person name="Boufleur T.R."/>
            <person name="Ciampi-Guillardi M."/>
            <person name="Sukno S.A."/>
            <person name="Thon M.R."/>
            <person name="Massola Junior N.S."/>
            <person name="Baroncelli R."/>
        </authorList>
    </citation>
    <scope>NUCLEOTIDE SEQUENCE [LARGE SCALE GENOMIC DNA]</scope>
    <source>
        <strain evidence="1 2">CMES1059</strain>
    </source>
</reference>
<proteinExistence type="predicted"/>
<sequence>MHTFFLHFSLSPSDPVHSAGGLDPTSVSAIGRKVTDPLDAGAAASVPAGLGSRIRDKET</sequence>
<keyword evidence="2" id="KW-1185">Reference proteome</keyword>
<protein>
    <submittedName>
        <fullName evidence="1">Uncharacterized protein</fullName>
    </submittedName>
</protein>
<dbReference type="Proteomes" id="UP000805649">
    <property type="component" value="Unassembled WGS sequence"/>
</dbReference>
<organism evidence="1 2">
    <name type="scientific">Colletotrichum truncatum</name>
    <name type="common">Anthracnose fungus</name>
    <name type="synonym">Colletotrichum capsici</name>
    <dbReference type="NCBI Taxonomy" id="5467"/>
    <lineage>
        <taxon>Eukaryota</taxon>
        <taxon>Fungi</taxon>
        <taxon>Dikarya</taxon>
        <taxon>Ascomycota</taxon>
        <taxon>Pezizomycotina</taxon>
        <taxon>Sordariomycetes</taxon>
        <taxon>Hypocreomycetidae</taxon>
        <taxon>Glomerellales</taxon>
        <taxon>Glomerellaceae</taxon>
        <taxon>Colletotrichum</taxon>
        <taxon>Colletotrichum truncatum species complex</taxon>
    </lineage>
</organism>
<gene>
    <name evidence="1" type="ORF">CTRU02_200031</name>
</gene>
<dbReference type="EMBL" id="VUJX02000001">
    <property type="protein sequence ID" value="KAL0942145.1"/>
    <property type="molecule type" value="Genomic_DNA"/>
</dbReference>
<name>A0ACC3ZDE9_COLTU</name>
<evidence type="ECO:0000313" key="2">
    <source>
        <dbReference type="Proteomes" id="UP000805649"/>
    </source>
</evidence>
<comment type="caution">
    <text evidence="1">The sequence shown here is derived from an EMBL/GenBank/DDBJ whole genome shotgun (WGS) entry which is preliminary data.</text>
</comment>
<evidence type="ECO:0000313" key="1">
    <source>
        <dbReference type="EMBL" id="KAL0942145.1"/>
    </source>
</evidence>